<sequence>MKRTMPMSGDPRPNLLKLISLVHRKTQMYLNGRVEPLGLTSGQVPFLLIACETGGAAQNRFCALLDMDKSTVAKTLSRLEAQGYVRRRAVSGDGRAFDVLPTDRARDVYPFLQKIGDDWMDELASGLTDIERAIFSQMLLKVARNASRHFSEPGAPE</sequence>
<dbReference type="InterPro" id="IPR023187">
    <property type="entry name" value="Tscrpt_reg_MarR-type_CS"/>
</dbReference>
<keyword evidence="2" id="KW-0238">DNA-binding</keyword>
<dbReference type="GO" id="GO:0003677">
    <property type="term" value="F:DNA binding"/>
    <property type="evidence" value="ECO:0007669"/>
    <property type="project" value="UniProtKB-KW"/>
</dbReference>
<keyword evidence="3" id="KW-0804">Transcription</keyword>
<gene>
    <name evidence="5" type="ORF">D4A47_04890</name>
</gene>
<protein>
    <submittedName>
        <fullName evidence="5">MarR family transcriptional regulator</fullName>
    </submittedName>
</protein>
<evidence type="ECO:0000256" key="1">
    <source>
        <dbReference type="ARBA" id="ARBA00023015"/>
    </source>
</evidence>
<reference evidence="5 6" key="1">
    <citation type="submission" date="2018-10" db="EMBL/GenBank/DDBJ databases">
        <title>Anaerotruncus faecis sp. nov., isolated from human feces.</title>
        <authorList>
            <person name="Wang Y.-J."/>
        </authorList>
    </citation>
    <scope>NUCLEOTIDE SEQUENCE [LARGE SCALE GENOMIC DNA]</scope>
    <source>
        <strain evidence="5 6">22A2-44</strain>
    </source>
</reference>
<dbReference type="PROSITE" id="PS50995">
    <property type="entry name" value="HTH_MARR_2"/>
    <property type="match status" value="1"/>
</dbReference>
<dbReference type="Gene3D" id="1.10.10.10">
    <property type="entry name" value="Winged helix-like DNA-binding domain superfamily/Winged helix DNA-binding domain"/>
    <property type="match status" value="1"/>
</dbReference>
<evidence type="ECO:0000259" key="4">
    <source>
        <dbReference type="PROSITE" id="PS50995"/>
    </source>
</evidence>
<evidence type="ECO:0000313" key="6">
    <source>
        <dbReference type="Proteomes" id="UP000276301"/>
    </source>
</evidence>
<accession>A0A498CQI5</accession>
<dbReference type="InterPro" id="IPR000835">
    <property type="entry name" value="HTH_MarR-typ"/>
</dbReference>
<dbReference type="EMBL" id="RCHT01000005">
    <property type="protein sequence ID" value="RLL12750.1"/>
    <property type="molecule type" value="Genomic_DNA"/>
</dbReference>
<dbReference type="PRINTS" id="PR00598">
    <property type="entry name" value="HTHMARR"/>
</dbReference>
<keyword evidence="1" id="KW-0805">Transcription regulation</keyword>
<keyword evidence="6" id="KW-1185">Reference proteome</keyword>
<dbReference type="Proteomes" id="UP000276301">
    <property type="component" value="Unassembled WGS sequence"/>
</dbReference>
<evidence type="ECO:0000313" key="5">
    <source>
        <dbReference type="EMBL" id="RLL12750.1"/>
    </source>
</evidence>
<dbReference type="AlphaFoldDB" id="A0A498CQI5"/>
<feature type="domain" description="HTH marR-type" evidence="4">
    <location>
        <begin position="12"/>
        <end position="144"/>
    </location>
</feature>
<dbReference type="SUPFAM" id="SSF46785">
    <property type="entry name" value="Winged helix' DNA-binding domain"/>
    <property type="match status" value="1"/>
</dbReference>
<dbReference type="InterPro" id="IPR036388">
    <property type="entry name" value="WH-like_DNA-bd_sf"/>
</dbReference>
<dbReference type="GO" id="GO:0003700">
    <property type="term" value="F:DNA-binding transcription factor activity"/>
    <property type="evidence" value="ECO:0007669"/>
    <property type="project" value="InterPro"/>
</dbReference>
<dbReference type="InterPro" id="IPR036390">
    <property type="entry name" value="WH_DNA-bd_sf"/>
</dbReference>
<dbReference type="PROSITE" id="PS01117">
    <property type="entry name" value="HTH_MARR_1"/>
    <property type="match status" value="1"/>
</dbReference>
<dbReference type="PANTHER" id="PTHR42756:SF1">
    <property type="entry name" value="TRANSCRIPTIONAL REPRESSOR OF EMRAB OPERON"/>
    <property type="match status" value="1"/>
</dbReference>
<dbReference type="PANTHER" id="PTHR42756">
    <property type="entry name" value="TRANSCRIPTIONAL REGULATOR, MARR"/>
    <property type="match status" value="1"/>
</dbReference>
<name>A0A498CQI5_9FIRM</name>
<evidence type="ECO:0000256" key="3">
    <source>
        <dbReference type="ARBA" id="ARBA00023163"/>
    </source>
</evidence>
<comment type="caution">
    <text evidence="5">The sequence shown here is derived from an EMBL/GenBank/DDBJ whole genome shotgun (WGS) entry which is preliminary data.</text>
</comment>
<proteinExistence type="predicted"/>
<organism evidence="5 6">
    <name type="scientific">Anaerotruncus massiliensis</name>
    <name type="common">ex Liu et al. 2021</name>
    <dbReference type="NCBI Taxonomy" id="2321404"/>
    <lineage>
        <taxon>Bacteria</taxon>
        <taxon>Bacillati</taxon>
        <taxon>Bacillota</taxon>
        <taxon>Clostridia</taxon>
        <taxon>Eubacteriales</taxon>
        <taxon>Oscillospiraceae</taxon>
        <taxon>Anaerotruncus</taxon>
    </lineage>
</organism>
<evidence type="ECO:0000256" key="2">
    <source>
        <dbReference type="ARBA" id="ARBA00023125"/>
    </source>
</evidence>
<dbReference type="Pfam" id="PF12802">
    <property type="entry name" value="MarR_2"/>
    <property type="match status" value="1"/>
</dbReference>
<dbReference type="SMART" id="SM00347">
    <property type="entry name" value="HTH_MARR"/>
    <property type="match status" value="1"/>
</dbReference>